<protein>
    <submittedName>
        <fullName evidence="2">Uncharacterized protein</fullName>
    </submittedName>
</protein>
<organism evidence="2 3">
    <name type="scientific">Eschrichtius robustus</name>
    <name type="common">California gray whale</name>
    <name type="synonym">Eschrichtius gibbosus</name>
    <dbReference type="NCBI Taxonomy" id="9764"/>
    <lineage>
        <taxon>Eukaryota</taxon>
        <taxon>Metazoa</taxon>
        <taxon>Chordata</taxon>
        <taxon>Craniata</taxon>
        <taxon>Vertebrata</taxon>
        <taxon>Euteleostomi</taxon>
        <taxon>Mammalia</taxon>
        <taxon>Eutheria</taxon>
        <taxon>Laurasiatheria</taxon>
        <taxon>Artiodactyla</taxon>
        <taxon>Whippomorpha</taxon>
        <taxon>Cetacea</taxon>
        <taxon>Mysticeti</taxon>
        <taxon>Eschrichtiidae</taxon>
        <taxon>Eschrichtius</taxon>
    </lineage>
</organism>
<feature type="compositionally biased region" description="Basic and acidic residues" evidence="1">
    <location>
        <begin position="85"/>
        <end position="94"/>
    </location>
</feature>
<evidence type="ECO:0000313" key="2">
    <source>
        <dbReference type="EMBL" id="KAJ8778885.1"/>
    </source>
</evidence>
<accession>A0AB34GJJ2</accession>
<dbReference type="EMBL" id="JAIQCJ010002233">
    <property type="protein sequence ID" value="KAJ8778885.1"/>
    <property type="molecule type" value="Genomic_DNA"/>
</dbReference>
<proteinExistence type="predicted"/>
<keyword evidence="3" id="KW-1185">Reference proteome</keyword>
<feature type="compositionally biased region" description="Low complexity" evidence="1">
    <location>
        <begin position="21"/>
        <end position="31"/>
    </location>
</feature>
<feature type="non-terminal residue" evidence="2">
    <location>
        <position position="1"/>
    </location>
</feature>
<name>A0AB34GJJ2_ESCRO</name>
<evidence type="ECO:0000256" key="1">
    <source>
        <dbReference type="SAM" id="MobiDB-lite"/>
    </source>
</evidence>
<dbReference type="AlphaFoldDB" id="A0AB34GJJ2"/>
<evidence type="ECO:0000313" key="3">
    <source>
        <dbReference type="Proteomes" id="UP001159641"/>
    </source>
</evidence>
<gene>
    <name evidence="2" type="ORF">J1605_013119</name>
</gene>
<reference evidence="2 3" key="1">
    <citation type="submission" date="2022-11" db="EMBL/GenBank/DDBJ databases">
        <title>Whole genome sequence of Eschrichtius robustus ER-17-0199.</title>
        <authorList>
            <person name="Bruniche-Olsen A."/>
            <person name="Black A.N."/>
            <person name="Fields C.J."/>
            <person name="Walden K."/>
            <person name="Dewoody J.A."/>
        </authorList>
    </citation>
    <scope>NUCLEOTIDE SEQUENCE [LARGE SCALE GENOMIC DNA]</scope>
    <source>
        <strain evidence="2">ER-17-0199</strain>
        <tissue evidence="2">Blubber</tissue>
    </source>
</reference>
<sequence length="94" mass="10644">QSERRWQWTRKLGRRCYCSPLGSGESLSLSSKRAKKAGLPELHKKRQQPPTAPLQALRGHNTREPLLCPPKRQLSYHLGGRGKGGRGEKCTRSR</sequence>
<dbReference type="Proteomes" id="UP001159641">
    <property type="component" value="Unassembled WGS sequence"/>
</dbReference>
<feature type="region of interest" description="Disordered" evidence="1">
    <location>
        <begin position="21"/>
        <end position="94"/>
    </location>
</feature>
<comment type="caution">
    <text evidence="2">The sequence shown here is derived from an EMBL/GenBank/DDBJ whole genome shotgun (WGS) entry which is preliminary data.</text>
</comment>